<dbReference type="GO" id="GO:0003743">
    <property type="term" value="F:translation initiation factor activity"/>
    <property type="evidence" value="ECO:0007669"/>
    <property type="project" value="UniProtKB-KW"/>
</dbReference>
<sequence length="302" mass="34190">MVHSRDTDTVEYLNQRVESFDPDEWVMQHQHQPGWPQPRILPTRAAAELHNPYAGVPYAWQLSETVDEFLARLPPATTDQTLETPWIFICNPYIPRVPKSESLNQTSKGNEDEGPEQEGSRFDVVIEGGMERLELLGTFLRGVSSFGKPPSATEREKNKERAQATRDILQLAHVAKVRAGKWMLFCDVLEVNEVWDIVAKATASNELGIAAKVAPRAEQDDRRKERLICVYTQDFLDKVDIGRVVKRLKQLGLTDSKTRRIYYKPDVFTYLGIAGGNPWGLKASIYNSAEEFPSSQDVAMTL</sequence>
<evidence type="ECO:0000313" key="4">
    <source>
        <dbReference type="Proteomes" id="UP000076744"/>
    </source>
</evidence>
<dbReference type="SUPFAM" id="SSF55418">
    <property type="entry name" value="eIF4e-like"/>
    <property type="match status" value="1"/>
</dbReference>
<dbReference type="Gene3D" id="3.30.760.10">
    <property type="entry name" value="RNA Cap, Translation Initiation Factor Eif4e"/>
    <property type="match status" value="1"/>
</dbReference>
<dbReference type="OrthoDB" id="10067381at2759"/>
<dbReference type="AlphaFoldDB" id="A0A168ECY8"/>
<keyword evidence="3" id="KW-0396">Initiation factor</keyword>
<comment type="similarity">
    <text evidence="1">Belongs to the UPF0696 family.</text>
</comment>
<dbReference type="InterPro" id="IPR015034">
    <property type="entry name" value="Bles03"/>
</dbReference>
<evidence type="ECO:0000313" key="3">
    <source>
        <dbReference type="EMBL" id="OAA73663.1"/>
    </source>
</evidence>
<dbReference type="Proteomes" id="UP000076744">
    <property type="component" value="Unassembled WGS sequence"/>
</dbReference>
<dbReference type="PANTHER" id="PTHR31977">
    <property type="entry name" value="UPF0696 PROTEIN C11ORF68"/>
    <property type="match status" value="1"/>
</dbReference>
<dbReference type="PANTHER" id="PTHR31977:SF1">
    <property type="entry name" value="UPF0696 PROTEIN C11ORF68"/>
    <property type="match status" value="1"/>
</dbReference>
<evidence type="ECO:0000256" key="2">
    <source>
        <dbReference type="SAM" id="MobiDB-lite"/>
    </source>
</evidence>
<dbReference type="EMBL" id="AZHB01000001">
    <property type="protein sequence ID" value="OAA73663.1"/>
    <property type="molecule type" value="Genomic_DNA"/>
</dbReference>
<keyword evidence="4" id="KW-1185">Reference proteome</keyword>
<organism evidence="3 4">
    <name type="scientific">Cordyceps fumosorosea (strain ARSEF 2679)</name>
    <name type="common">Isaria fumosorosea</name>
    <dbReference type="NCBI Taxonomy" id="1081104"/>
    <lineage>
        <taxon>Eukaryota</taxon>
        <taxon>Fungi</taxon>
        <taxon>Dikarya</taxon>
        <taxon>Ascomycota</taxon>
        <taxon>Pezizomycotina</taxon>
        <taxon>Sordariomycetes</taxon>
        <taxon>Hypocreomycetidae</taxon>
        <taxon>Hypocreales</taxon>
        <taxon>Cordycipitaceae</taxon>
        <taxon>Cordyceps</taxon>
    </lineage>
</organism>
<comment type="caution">
    <text evidence="3">The sequence shown here is derived from an EMBL/GenBank/DDBJ whole genome shotgun (WGS) entry which is preliminary data.</text>
</comment>
<name>A0A168ECY8_CORFA</name>
<accession>A0A168ECY8</accession>
<dbReference type="Pfam" id="PF08939">
    <property type="entry name" value="Bles03"/>
    <property type="match status" value="1"/>
</dbReference>
<keyword evidence="3" id="KW-0648">Protein biosynthesis</keyword>
<evidence type="ECO:0000256" key="1">
    <source>
        <dbReference type="ARBA" id="ARBA00010568"/>
    </source>
</evidence>
<feature type="region of interest" description="Disordered" evidence="2">
    <location>
        <begin position="100"/>
        <end position="119"/>
    </location>
</feature>
<dbReference type="InterPro" id="IPR023398">
    <property type="entry name" value="TIF_eIF4e-like"/>
</dbReference>
<dbReference type="RefSeq" id="XP_018708621.1">
    <property type="nucleotide sequence ID" value="XM_018844171.1"/>
</dbReference>
<protein>
    <submittedName>
        <fullName evidence="3">Translation Initiation factor eIF-4e-like domain protein</fullName>
    </submittedName>
</protein>
<proteinExistence type="inferred from homology"/>
<dbReference type="GeneID" id="30016856"/>
<gene>
    <name evidence="3" type="ORF">ISF_00564</name>
</gene>
<reference evidence="3 4" key="1">
    <citation type="journal article" date="2016" name="Genome Biol. Evol.">
        <title>Divergent and convergent evolution of fungal pathogenicity.</title>
        <authorList>
            <person name="Shang Y."/>
            <person name="Xiao G."/>
            <person name="Zheng P."/>
            <person name="Cen K."/>
            <person name="Zhan S."/>
            <person name="Wang C."/>
        </authorList>
    </citation>
    <scope>NUCLEOTIDE SEQUENCE [LARGE SCALE GENOMIC DNA]</scope>
    <source>
        <strain evidence="3 4">ARSEF 2679</strain>
    </source>
</reference>